<keyword evidence="3 5" id="KW-1133">Transmembrane helix</keyword>
<dbReference type="AlphaFoldDB" id="A0A1Q6DSE8"/>
<dbReference type="GO" id="GO:0005262">
    <property type="term" value="F:calcium channel activity"/>
    <property type="evidence" value="ECO:0007669"/>
    <property type="project" value="TreeGrafter"/>
</dbReference>
<dbReference type="PANTHER" id="PTHR10846">
    <property type="entry name" value="SODIUM/POTASSIUM/CALCIUM EXCHANGER"/>
    <property type="match status" value="1"/>
</dbReference>
<gene>
    <name evidence="7" type="ORF">BTN85_1895</name>
</gene>
<evidence type="ECO:0000313" key="7">
    <source>
        <dbReference type="EMBL" id="OKY77247.1"/>
    </source>
</evidence>
<dbReference type="GO" id="GO:0006874">
    <property type="term" value="P:intracellular calcium ion homeostasis"/>
    <property type="evidence" value="ECO:0007669"/>
    <property type="project" value="TreeGrafter"/>
</dbReference>
<evidence type="ECO:0000256" key="4">
    <source>
        <dbReference type="ARBA" id="ARBA00023136"/>
    </source>
</evidence>
<evidence type="ECO:0000256" key="5">
    <source>
        <dbReference type="SAM" id="Phobius"/>
    </source>
</evidence>
<dbReference type="Proteomes" id="UP000185744">
    <property type="component" value="Unassembled WGS sequence"/>
</dbReference>
<dbReference type="GO" id="GO:0008273">
    <property type="term" value="F:calcium, potassium:sodium antiporter activity"/>
    <property type="evidence" value="ECO:0007669"/>
    <property type="project" value="TreeGrafter"/>
</dbReference>
<comment type="caution">
    <text evidence="7">The sequence shown here is derived from an EMBL/GenBank/DDBJ whole genome shotgun (WGS) entry which is preliminary data.</text>
</comment>
<feature type="transmembrane region" description="Helical" evidence="5">
    <location>
        <begin position="251"/>
        <end position="268"/>
    </location>
</feature>
<evidence type="ECO:0000256" key="2">
    <source>
        <dbReference type="ARBA" id="ARBA00022692"/>
    </source>
</evidence>
<reference evidence="7" key="1">
    <citation type="submission" date="2016-12" db="EMBL/GenBank/DDBJ databases">
        <title>Discovery of methanogenic haloarchaea.</title>
        <authorList>
            <person name="Sorokin D.Y."/>
            <person name="Makarova K.S."/>
            <person name="Abbas B."/>
            <person name="Ferrer M."/>
            <person name="Golyshin P.N."/>
        </authorList>
    </citation>
    <scope>NUCLEOTIDE SEQUENCE [LARGE SCALE GENOMIC DNA]</scope>
    <source>
        <strain evidence="7">HMET1</strain>
    </source>
</reference>
<dbReference type="InterPro" id="IPR044880">
    <property type="entry name" value="NCX_ion-bd_dom_sf"/>
</dbReference>
<comment type="subcellular location">
    <subcellularLocation>
        <location evidence="1">Membrane</location>
        <topology evidence="1">Multi-pass membrane protein</topology>
    </subcellularLocation>
</comment>
<dbReference type="Pfam" id="PF01699">
    <property type="entry name" value="Na_Ca_ex"/>
    <property type="match status" value="2"/>
</dbReference>
<name>A0A1Q6DSE8_METT1</name>
<dbReference type="STRING" id="1903181.BTN85_1895"/>
<feature type="domain" description="Sodium/calcium exchanger membrane region" evidence="6">
    <location>
        <begin position="153"/>
        <end position="293"/>
    </location>
</feature>
<evidence type="ECO:0000313" key="8">
    <source>
        <dbReference type="Proteomes" id="UP000185744"/>
    </source>
</evidence>
<feature type="transmembrane region" description="Helical" evidence="5">
    <location>
        <begin position="280"/>
        <end position="295"/>
    </location>
</feature>
<evidence type="ECO:0000256" key="1">
    <source>
        <dbReference type="ARBA" id="ARBA00004141"/>
    </source>
</evidence>
<accession>A0A1Q6DSE8</accession>
<dbReference type="Gene3D" id="1.20.1420.30">
    <property type="entry name" value="NCX, central ion-binding region"/>
    <property type="match status" value="1"/>
</dbReference>
<feature type="transmembrane region" description="Helical" evidence="5">
    <location>
        <begin position="227"/>
        <end position="245"/>
    </location>
</feature>
<dbReference type="EMBL" id="MSDW01000002">
    <property type="protein sequence ID" value="OKY77247.1"/>
    <property type="molecule type" value="Genomic_DNA"/>
</dbReference>
<keyword evidence="8" id="KW-1185">Reference proteome</keyword>
<protein>
    <submittedName>
        <fullName evidence="7">Ca2+/Na+ antiporter</fullName>
    </submittedName>
</protein>
<evidence type="ECO:0000256" key="3">
    <source>
        <dbReference type="ARBA" id="ARBA00022989"/>
    </source>
</evidence>
<feature type="transmembrane region" description="Helical" evidence="5">
    <location>
        <begin position="112"/>
        <end position="132"/>
    </location>
</feature>
<dbReference type="GO" id="GO:0005886">
    <property type="term" value="C:plasma membrane"/>
    <property type="evidence" value="ECO:0007669"/>
    <property type="project" value="TreeGrafter"/>
</dbReference>
<feature type="transmembrane region" description="Helical" evidence="5">
    <location>
        <begin position="82"/>
        <end position="100"/>
    </location>
</feature>
<dbReference type="PANTHER" id="PTHR10846:SF8">
    <property type="entry name" value="INNER MEMBRANE PROTEIN YRBG"/>
    <property type="match status" value="1"/>
</dbReference>
<proteinExistence type="predicted"/>
<feature type="domain" description="Sodium/calcium exchanger membrane region" evidence="6">
    <location>
        <begin position="2"/>
        <end position="132"/>
    </location>
</feature>
<feature type="transmembrane region" description="Helical" evidence="5">
    <location>
        <begin position="41"/>
        <end position="61"/>
    </location>
</feature>
<organism evidence="7 8">
    <name type="scientific">Methanohalarchaeum thermophilum</name>
    <dbReference type="NCBI Taxonomy" id="1903181"/>
    <lineage>
        <taxon>Archaea</taxon>
        <taxon>Methanobacteriati</taxon>
        <taxon>Methanobacteriota</taxon>
        <taxon>Methanonatronarchaeia</taxon>
        <taxon>Methanonatronarchaeales</taxon>
        <taxon>Methanonatronarchaeaceae</taxon>
        <taxon>Candidatus Methanohalarchaeum</taxon>
    </lineage>
</organism>
<dbReference type="InterPro" id="IPR004481">
    <property type="entry name" value="K/Na/Ca-exchanger"/>
</dbReference>
<dbReference type="InterPro" id="IPR004837">
    <property type="entry name" value="NaCa_Exmemb"/>
</dbReference>
<sequence length="307" mass="33224">MATYYGLPDIVQGAIITAIGSSFPELSSTVISTIIHQKFELGVSVIVGSAIFNILVIPGLSGLYSINPLQSNKELVYKEAQFYMLAVATLLLTFSFAVIYNPIKGKELIGEINRFIAIIPVLLYIIYIFIQYQDSMDFESKIDASKINQKRQWIFLITSLGLILVGVEGLIRAAIGLGEYFNTPSFLWGLTVIAAGTSIADAFVSIRAAKEGKGIICLANVLGSNTFDLLIAIPIGVLIAGTATINFSRAAPLFGALVAGTLSLFLFARTDLEITKKESYILLILYIAFIIFMGLESSDLTSLIPGI</sequence>
<feature type="transmembrane region" description="Helical" evidence="5">
    <location>
        <begin position="153"/>
        <end position="175"/>
    </location>
</feature>
<dbReference type="InParanoid" id="A0A1Q6DSE8"/>
<keyword evidence="4 5" id="KW-0472">Membrane</keyword>
<keyword evidence="2 5" id="KW-0812">Transmembrane</keyword>
<evidence type="ECO:0000259" key="6">
    <source>
        <dbReference type="Pfam" id="PF01699"/>
    </source>
</evidence>
<feature type="transmembrane region" description="Helical" evidence="5">
    <location>
        <begin position="187"/>
        <end position="206"/>
    </location>
</feature>